<feature type="domain" description="PAS" evidence="11">
    <location>
        <begin position="87"/>
        <end position="157"/>
    </location>
</feature>
<dbReference type="InterPro" id="IPR004358">
    <property type="entry name" value="Sig_transdc_His_kin-like_C"/>
</dbReference>
<dbReference type="InterPro" id="IPR003661">
    <property type="entry name" value="HisK_dim/P_dom"/>
</dbReference>
<dbReference type="InterPro" id="IPR036890">
    <property type="entry name" value="HATPase_C_sf"/>
</dbReference>
<gene>
    <name evidence="13" type="ORF">HY912_10270</name>
</gene>
<keyword evidence="6" id="KW-0418">Kinase</keyword>
<dbReference type="InterPro" id="IPR005467">
    <property type="entry name" value="His_kinase_dom"/>
</dbReference>
<dbReference type="InterPro" id="IPR000014">
    <property type="entry name" value="PAS"/>
</dbReference>
<name>A0A9D6Z3S4_9BACT</name>
<dbReference type="SMART" id="SM00388">
    <property type="entry name" value="HisKA"/>
    <property type="match status" value="1"/>
</dbReference>
<dbReference type="PANTHER" id="PTHR43065">
    <property type="entry name" value="SENSOR HISTIDINE KINASE"/>
    <property type="match status" value="1"/>
</dbReference>
<keyword evidence="7" id="KW-0067">ATP-binding</keyword>
<dbReference type="SMART" id="SM00387">
    <property type="entry name" value="HATPase_c"/>
    <property type="match status" value="1"/>
</dbReference>
<evidence type="ECO:0000259" key="10">
    <source>
        <dbReference type="PROSITE" id="PS50109"/>
    </source>
</evidence>
<dbReference type="InterPro" id="IPR003594">
    <property type="entry name" value="HATPase_dom"/>
</dbReference>
<keyword evidence="9" id="KW-0472">Membrane</keyword>
<dbReference type="Gene3D" id="1.10.287.130">
    <property type="match status" value="1"/>
</dbReference>
<dbReference type="SMART" id="SM00091">
    <property type="entry name" value="PAS"/>
    <property type="match status" value="3"/>
</dbReference>
<evidence type="ECO:0000256" key="7">
    <source>
        <dbReference type="ARBA" id="ARBA00022840"/>
    </source>
</evidence>
<evidence type="ECO:0000259" key="12">
    <source>
        <dbReference type="PROSITE" id="PS50113"/>
    </source>
</evidence>
<comment type="caution">
    <text evidence="13">The sequence shown here is derived from an EMBL/GenBank/DDBJ whole genome shotgun (WGS) entry which is preliminary data.</text>
</comment>
<dbReference type="Pfam" id="PF00989">
    <property type="entry name" value="PAS"/>
    <property type="match status" value="2"/>
</dbReference>
<dbReference type="AlphaFoldDB" id="A0A9D6Z3S4"/>
<keyword evidence="9" id="KW-1133">Transmembrane helix</keyword>
<dbReference type="Proteomes" id="UP000807825">
    <property type="component" value="Unassembled WGS sequence"/>
</dbReference>
<dbReference type="Pfam" id="PF00512">
    <property type="entry name" value="HisKA"/>
    <property type="match status" value="1"/>
</dbReference>
<dbReference type="Gene3D" id="3.30.565.10">
    <property type="entry name" value="Histidine kinase-like ATPase, C-terminal domain"/>
    <property type="match status" value="1"/>
</dbReference>
<evidence type="ECO:0000256" key="1">
    <source>
        <dbReference type="ARBA" id="ARBA00000085"/>
    </source>
</evidence>
<keyword evidence="3" id="KW-0597">Phosphoprotein</keyword>
<dbReference type="SMART" id="SM00086">
    <property type="entry name" value="PAC"/>
    <property type="match status" value="3"/>
</dbReference>
<dbReference type="PROSITE" id="PS50109">
    <property type="entry name" value="HIS_KIN"/>
    <property type="match status" value="1"/>
</dbReference>
<dbReference type="InterPro" id="IPR001610">
    <property type="entry name" value="PAC"/>
</dbReference>
<dbReference type="InterPro" id="IPR036097">
    <property type="entry name" value="HisK_dim/P_sf"/>
</dbReference>
<keyword evidence="9" id="KW-0812">Transmembrane</keyword>
<dbReference type="SUPFAM" id="SSF55785">
    <property type="entry name" value="PYP-like sensor domain (PAS domain)"/>
    <property type="match status" value="3"/>
</dbReference>
<evidence type="ECO:0000256" key="3">
    <source>
        <dbReference type="ARBA" id="ARBA00022553"/>
    </source>
</evidence>
<keyword evidence="5" id="KW-0547">Nucleotide-binding</keyword>
<feature type="domain" description="PAS" evidence="11">
    <location>
        <begin position="212"/>
        <end position="273"/>
    </location>
</feature>
<feature type="domain" description="PAC" evidence="12">
    <location>
        <begin position="161"/>
        <end position="211"/>
    </location>
</feature>
<keyword evidence="4" id="KW-0808">Transferase</keyword>
<dbReference type="PROSITE" id="PS50113">
    <property type="entry name" value="PAC"/>
    <property type="match status" value="3"/>
</dbReference>
<evidence type="ECO:0000259" key="11">
    <source>
        <dbReference type="PROSITE" id="PS50112"/>
    </source>
</evidence>
<feature type="transmembrane region" description="Helical" evidence="9">
    <location>
        <begin position="21"/>
        <end position="41"/>
    </location>
</feature>
<sequence>MKSRVHSRLKKLAELVSVRKWGLLLLLMLAPLSFEGINSYFSGREAFWHPGDYAEVIFEIVALGCLGIYICRMISQRMRIIETLRESEERYRQIFDLAPEPMAVHKGGRILLANQALAKALGEEQPQNLNGRSISDFVLPEEVSRVEERICKAEKRRDAVRLRESRFIREDGAVIYGEYASVLADYQGEPAVLSVGRVTTERKRAEDALRENEKRYRELVEKANDIIYLTDEKGLLLIFNPVALRITGYSQTEIDHKHYLELIHPESREQVERFYCIQFLKKIPDTYYELPILAKSGDTVWIGQHVHLVTDGENVKSFQAIGRDITDRKHSEQALRKSEERYRAVFNSAAVGIDVTDRSGRFLHANSAMTDMLGYSLEELKSLTAFDVTYPDDVEASKERFSSLALGEIDSYRVQKRYVRKDKGVVWVDLFVSAIHDQKGDYEATLGVVVDITDRKRIEQEKEALKAQLLQAQKMEAIGTLAGGVAHEFNNLLLVISGYAELLLAEKETNNQDVEDLRKIIQASSRGAELVQNLLTYSGKSQMAQMPVNLNSEIEQVTDLLARTIPRMIAIEVILSDKLKTVEADPGQIKQLIVNLAINARDAMPQGGKLILETRNVAITQPGPIGVKPGEYVQLSISDTGVGMDETTVERIFEPFYSSKGLAYKTGLGLAVVHGIVQCNQGHIDCESQRGKGTTFKAYFPAIAEAEKDNIFDRESTSSDDRRLLCSGIMKNPQDASDINS</sequence>
<organism evidence="13 14">
    <name type="scientific">Desulfomonile tiedjei</name>
    <dbReference type="NCBI Taxonomy" id="2358"/>
    <lineage>
        <taxon>Bacteria</taxon>
        <taxon>Pseudomonadati</taxon>
        <taxon>Thermodesulfobacteriota</taxon>
        <taxon>Desulfomonilia</taxon>
        <taxon>Desulfomonilales</taxon>
        <taxon>Desulfomonilaceae</taxon>
        <taxon>Desulfomonile</taxon>
    </lineage>
</organism>
<evidence type="ECO:0000313" key="14">
    <source>
        <dbReference type="Proteomes" id="UP000807825"/>
    </source>
</evidence>
<dbReference type="NCBIfam" id="TIGR00229">
    <property type="entry name" value="sensory_box"/>
    <property type="match status" value="3"/>
</dbReference>
<evidence type="ECO:0000256" key="8">
    <source>
        <dbReference type="ARBA" id="ARBA00023012"/>
    </source>
</evidence>
<dbReference type="EMBL" id="JACRDE010000278">
    <property type="protein sequence ID" value="MBI5249867.1"/>
    <property type="molecule type" value="Genomic_DNA"/>
</dbReference>
<feature type="domain" description="Histidine kinase" evidence="10">
    <location>
        <begin position="484"/>
        <end position="704"/>
    </location>
</feature>
<dbReference type="Gene3D" id="3.30.450.20">
    <property type="entry name" value="PAS domain"/>
    <property type="match status" value="3"/>
</dbReference>
<dbReference type="PANTHER" id="PTHR43065:SF42">
    <property type="entry name" value="TWO-COMPONENT SENSOR PPRA"/>
    <property type="match status" value="1"/>
</dbReference>
<dbReference type="PROSITE" id="PS50112">
    <property type="entry name" value="PAS"/>
    <property type="match status" value="3"/>
</dbReference>
<accession>A0A9D6Z3S4</accession>
<dbReference type="GO" id="GO:0006355">
    <property type="term" value="P:regulation of DNA-templated transcription"/>
    <property type="evidence" value="ECO:0007669"/>
    <property type="project" value="InterPro"/>
</dbReference>
<evidence type="ECO:0000256" key="4">
    <source>
        <dbReference type="ARBA" id="ARBA00022679"/>
    </source>
</evidence>
<dbReference type="SUPFAM" id="SSF47384">
    <property type="entry name" value="Homodimeric domain of signal transducing histidine kinase"/>
    <property type="match status" value="1"/>
</dbReference>
<reference evidence="13" key="1">
    <citation type="submission" date="2020-07" db="EMBL/GenBank/DDBJ databases">
        <title>Huge and variable diversity of episymbiotic CPR bacteria and DPANN archaea in groundwater ecosystems.</title>
        <authorList>
            <person name="He C.Y."/>
            <person name="Keren R."/>
            <person name="Whittaker M."/>
            <person name="Farag I.F."/>
            <person name="Doudna J."/>
            <person name="Cate J.H.D."/>
            <person name="Banfield J.F."/>
        </authorList>
    </citation>
    <scope>NUCLEOTIDE SEQUENCE</scope>
    <source>
        <strain evidence="13">NC_groundwater_1664_Pr3_B-0.1um_52_9</strain>
    </source>
</reference>
<evidence type="ECO:0000313" key="13">
    <source>
        <dbReference type="EMBL" id="MBI5249867.1"/>
    </source>
</evidence>
<evidence type="ECO:0000256" key="2">
    <source>
        <dbReference type="ARBA" id="ARBA00012438"/>
    </source>
</evidence>
<feature type="domain" description="PAC" evidence="12">
    <location>
        <begin position="286"/>
        <end position="337"/>
    </location>
</feature>
<dbReference type="CDD" id="cd00082">
    <property type="entry name" value="HisKA"/>
    <property type="match status" value="1"/>
</dbReference>
<feature type="domain" description="PAS" evidence="11">
    <location>
        <begin position="338"/>
        <end position="408"/>
    </location>
</feature>
<keyword evidence="8" id="KW-0902">Two-component regulatory system</keyword>
<dbReference type="Pfam" id="PF02518">
    <property type="entry name" value="HATPase_c"/>
    <property type="match status" value="1"/>
</dbReference>
<dbReference type="GO" id="GO:0000155">
    <property type="term" value="F:phosphorelay sensor kinase activity"/>
    <property type="evidence" value="ECO:0007669"/>
    <property type="project" value="InterPro"/>
</dbReference>
<dbReference type="Pfam" id="PF13188">
    <property type="entry name" value="PAS_8"/>
    <property type="match status" value="1"/>
</dbReference>
<dbReference type="CDD" id="cd00130">
    <property type="entry name" value="PAS"/>
    <property type="match status" value="3"/>
</dbReference>
<dbReference type="InterPro" id="IPR013767">
    <property type="entry name" value="PAS_fold"/>
</dbReference>
<dbReference type="PRINTS" id="PR00344">
    <property type="entry name" value="BCTRLSENSOR"/>
</dbReference>
<dbReference type="InterPro" id="IPR035965">
    <property type="entry name" value="PAS-like_dom_sf"/>
</dbReference>
<dbReference type="SUPFAM" id="SSF55874">
    <property type="entry name" value="ATPase domain of HSP90 chaperone/DNA topoisomerase II/histidine kinase"/>
    <property type="match status" value="1"/>
</dbReference>
<dbReference type="InterPro" id="IPR000700">
    <property type="entry name" value="PAS-assoc_C"/>
</dbReference>
<evidence type="ECO:0000256" key="5">
    <source>
        <dbReference type="ARBA" id="ARBA00022741"/>
    </source>
</evidence>
<dbReference type="GO" id="GO:0005524">
    <property type="term" value="F:ATP binding"/>
    <property type="evidence" value="ECO:0007669"/>
    <property type="project" value="UniProtKB-KW"/>
</dbReference>
<proteinExistence type="predicted"/>
<comment type="catalytic activity">
    <reaction evidence="1">
        <text>ATP + protein L-histidine = ADP + protein N-phospho-L-histidine.</text>
        <dbReference type="EC" id="2.7.13.3"/>
    </reaction>
</comment>
<dbReference type="EC" id="2.7.13.3" evidence="2"/>
<evidence type="ECO:0000256" key="6">
    <source>
        <dbReference type="ARBA" id="ARBA00022777"/>
    </source>
</evidence>
<feature type="domain" description="PAC" evidence="12">
    <location>
        <begin position="412"/>
        <end position="464"/>
    </location>
</feature>
<evidence type="ECO:0000256" key="9">
    <source>
        <dbReference type="SAM" id="Phobius"/>
    </source>
</evidence>
<protein>
    <recommendedName>
        <fullName evidence="2">histidine kinase</fullName>
        <ecNumber evidence="2">2.7.13.3</ecNumber>
    </recommendedName>
</protein>